<dbReference type="Proteomes" id="UP000015104">
    <property type="component" value="Unassembled WGS sequence"/>
</dbReference>
<protein>
    <submittedName>
        <fullName evidence="1">Uncharacterized protein</fullName>
    </submittedName>
</protein>
<dbReference type="AlphaFoldDB" id="T1KAP3"/>
<name>T1KAP3_TETUR</name>
<proteinExistence type="predicted"/>
<keyword evidence="2" id="KW-1185">Reference proteome</keyword>
<reference evidence="1" key="2">
    <citation type="submission" date="2015-06" db="UniProtKB">
        <authorList>
            <consortium name="EnsemblMetazoa"/>
        </authorList>
    </citation>
    <scope>IDENTIFICATION</scope>
</reference>
<accession>T1KAP3</accession>
<reference evidence="2" key="1">
    <citation type="submission" date="2011-08" db="EMBL/GenBank/DDBJ databases">
        <authorList>
            <person name="Rombauts S."/>
        </authorList>
    </citation>
    <scope>NUCLEOTIDE SEQUENCE</scope>
    <source>
        <strain evidence="2">London</strain>
    </source>
</reference>
<organism evidence="1 2">
    <name type="scientific">Tetranychus urticae</name>
    <name type="common">Two-spotted spider mite</name>
    <dbReference type="NCBI Taxonomy" id="32264"/>
    <lineage>
        <taxon>Eukaryota</taxon>
        <taxon>Metazoa</taxon>
        <taxon>Ecdysozoa</taxon>
        <taxon>Arthropoda</taxon>
        <taxon>Chelicerata</taxon>
        <taxon>Arachnida</taxon>
        <taxon>Acari</taxon>
        <taxon>Acariformes</taxon>
        <taxon>Trombidiformes</taxon>
        <taxon>Prostigmata</taxon>
        <taxon>Eleutherengona</taxon>
        <taxon>Raphignathae</taxon>
        <taxon>Tetranychoidea</taxon>
        <taxon>Tetranychidae</taxon>
        <taxon>Tetranychus</taxon>
    </lineage>
</organism>
<dbReference type="HOGENOM" id="CLU_3406781_0_0_1"/>
<evidence type="ECO:0000313" key="2">
    <source>
        <dbReference type="Proteomes" id="UP000015104"/>
    </source>
</evidence>
<sequence length="30" mass="3718">MNKSIVHLHHQVYHPRQTCINLRPFSDLFW</sequence>
<dbReference type="EMBL" id="CAEY01001941">
    <property type="status" value="NOT_ANNOTATED_CDS"/>
    <property type="molecule type" value="Genomic_DNA"/>
</dbReference>
<dbReference type="EnsemblMetazoa" id="tetur08g01200.1">
    <property type="protein sequence ID" value="tetur08g01200.1"/>
    <property type="gene ID" value="tetur08g01200"/>
</dbReference>
<evidence type="ECO:0000313" key="1">
    <source>
        <dbReference type="EnsemblMetazoa" id="tetur08g01200.1"/>
    </source>
</evidence>